<feature type="signal peptide" evidence="1">
    <location>
        <begin position="1"/>
        <end position="19"/>
    </location>
</feature>
<evidence type="ECO:0000313" key="3">
    <source>
        <dbReference type="EMBL" id="MDO1448135.1"/>
    </source>
</evidence>
<protein>
    <submittedName>
        <fullName evidence="3">Serine hydrolase domain-containing protein</fullName>
        <ecNumber evidence="3">3.1.1.103</ecNumber>
    </submittedName>
</protein>
<dbReference type="InterPro" id="IPR050491">
    <property type="entry name" value="AmpC-like"/>
</dbReference>
<dbReference type="InterPro" id="IPR012338">
    <property type="entry name" value="Beta-lactam/transpept-like"/>
</dbReference>
<dbReference type="Pfam" id="PF00144">
    <property type="entry name" value="Beta-lactamase"/>
    <property type="match status" value="1"/>
</dbReference>
<reference evidence="3" key="1">
    <citation type="submission" date="2023-07" db="EMBL/GenBank/DDBJ databases">
        <title>The genome sequence of Rhodocytophaga aerolata KACC 12507.</title>
        <authorList>
            <person name="Zhang X."/>
        </authorList>
    </citation>
    <scope>NUCLEOTIDE SEQUENCE</scope>
    <source>
        <strain evidence="3">KACC 12507</strain>
    </source>
</reference>
<dbReference type="Proteomes" id="UP001168528">
    <property type="component" value="Unassembled WGS sequence"/>
</dbReference>
<accession>A0ABT8RBQ0</accession>
<dbReference type="InterPro" id="IPR001466">
    <property type="entry name" value="Beta-lactam-related"/>
</dbReference>
<comment type="caution">
    <text evidence="3">The sequence shown here is derived from an EMBL/GenBank/DDBJ whole genome shotgun (WGS) entry which is preliminary data.</text>
</comment>
<dbReference type="Gene3D" id="3.40.710.10">
    <property type="entry name" value="DD-peptidase/beta-lactamase superfamily"/>
    <property type="match status" value="1"/>
</dbReference>
<dbReference type="PROSITE" id="PS51257">
    <property type="entry name" value="PROKAR_LIPOPROTEIN"/>
    <property type="match status" value="1"/>
</dbReference>
<organism evidence="3 4">
    <name type="scientific">Rhodocytophaga aerolata</name>
    <dbReference type="NCBI Taxonomy" id="455078"/>
    <lineage>
        <taxon>Bacteria</taxon>
        <taxon>Pseudomonadati</taxon>
        <taxon>Bacteroidota</taxon>
        <taxon>Cytophagia</taxon>
        <taxon>Cytophagales</taxon>
        <taxon>Rhodocytophagaceae</taxon>
        <taxon>Rhodocytophaga</taxon>
    </lineage>
</organism>
<feature type="domain" description="Beta-lactamase-related" evidence="2">
    <location>
        <begin position="53"/>
        <end position="376"/>
    </location>
</feature>
<dbReference type="SUPFAM" id="SSF56601">
    <property type="entry name" value="beta-lactamase/transpeptidase-like"/>
    <property type="match status" value="1"/>
</dbReference>
<feature type="chain" id="PRO_5046509443" evidence="1">
    <location>
        <begin position="20"/>
        <end position="383"/>
    </location>
</feature>
<dbReference type="RefSeq" id="WP_302038937.1">
    <property type="nucleotide sequence ID" value="NZ_JAUKPO010000010.1"/>
</dbReference>
<evidence type="ECO:0000313" key="4">
    <source>
        <dbReference type="Proteomes" id="UP001168528"/>
    </source>
</evidence>
<dbReference type="PANTHER" id="PTHR46825:SF7">
    <property type="entry name" value="D-ALANYL-D-ALANINE CARBOXYPEPTIDASE"/>
    <property type="match status" value="1"/>
</dbReference>
<dbReference type="GO" id="GO:0016787">
    <property type="term" value="F:hydrolase activity"/>
    <property type="evidence" value="ECO:0007669"/>
    <property type="project" value="UniProtKB-KW"/>
</dbReference>
<name>A0ABT8RBQ0_9BACT</name>
<keyword evidence="1" id="KW-0732">Signal</keyword>
<dbReference type="EMBL" id="JAUKPO010000010">
    <property type="protein sequence ID" value="MDO1448135.1"/>
    <property type="molecule type" value="Genomic_DNA"/>
</dbReference>
<evidence type="ECO:0000259" key="2">
    <source>
        <dbReference type="Pfam" id="PF00144"/>
    </source>
</evidence>
<keyword evidence="4" id="KW-1185">Reference proteome</keyword>
<keyword evidence="3" id="KW-0378">Hydrolase</keyword>
<proteinExistence type="predicted"/>
<gene>
    <name evidence="3" type="ORF">Q0590_17810</name>
</gene>
<dbReference type="EC" id="3.1.1.103" evidence="3"/>
<evidence type="ECO:0000256" key="1">
    <source>
        <dbReference type="SAM" id="SignalP"/>
    </source>
</evidence>
<sequence length="383" mass="42966">MKTIENVLFLLLLVFSLVACQPEEPVKPANMDALPDFSTHPKNEFYTHELEQFRQLNKAPGAIMLVKTAQDGVWIGGSGKSNLEYQTPMTGAERIRVGSITKTFTSTIILQLVEQGVLQLEDNLAYWLPQTKGKIPQADKISIKQLLTHTSGIRNLGSDNIPFQLALINRPIDTDLTQPEKILEKFIYNKPLRFEPGADYNYSNTGYILLGMIAEQAAQKPLKNLMQDRIFTPLQMTNTYLEKRADPSVVRSYMDLYGDGKLLDVSEWEKVYEDGSAAGGIITTVLDLLKFSEALFGGRLLKQQTVQEMQLSVKLPSCPEGDCEYGYGLETWKVARTIGYGHNGGVIGLDATWLYFPDKQMTIISFLNLGTPVKKDYLDRIIP</sequence>
<dbReference type="PANTHER" id="PTHR46825">
    <property type="entry name" value="D-ALANYL-D-ALANINE-CARBOXYPEPTIDASE/ENDOPEPTIDASE AMPH"/>
    <property type="match status" value="1"/>
</dbReference>